<dbReference type="Proteomes" id="UP000192247">
    <property type="component" value="Unassembled WGS sequence"/>
</dbReference>
<gene>
    <name evidence="2" type="ORF">BIW11_12786</name>
</gene>
<feature type="signal peptide" evidence="1">
    <location>
        <begin position="1"/>
        <end position="19"/>
    </location>
</feature>
<protein>
    <submittedName>
        <fullName evidence="2">Uncharacterized protein</fullName>
    </submittedName>
</protein>
<dbReference type="AlphaFoldDB" id="A0A1V9X5F1"/>
<feature type="chain" id="PRO_5012799938" evidence="1">
    <location>
        <begin position="20"/>
        <end position="108"/>
    </location>
</feature>
<evidence type="ECO:0000313" key="3">
    <source>
        <dbReference type="Proteomes" id="UP000192247"/>
    </source>
</evidence>
<reference evidence="2 3" key="1">
    <citation type="journal article" date="2017" name="Gigascience">
        <title>Draft genome of the honey bee ectoparasitic mite, Tropilaelaps mercedesae, is shaped by the parasitic life history.</title>
        <authorList>
            <person name="Dong X."/>
            <person name="Armstrong S.D."/>
            <person name="Xia D."/>
            <person name="Makepeace B.L."/>
            <person name="Darby A.C."/>
            <person name="Kadowaki T."/>
        </authorList>
    </citation>
    <scope>NUCLEOTIDE SEQUENCE [LARGE SCALE GENOMIC DNA]</scope>
    <source>
        <strain evidence="2">Wuxi-XJTLU</strain>
    </source>
</reference>
<evidence type="ECO:0000313" key="2">
    <source>
        <dbReference type="EMBL" id="OQR68628.1"/>
    </source>
</evidence>
<comment type="caution">
    <text evidence="2">The sequence shown here is derived from an EMBL/GenBank/DDBJ whole genome shotgun (WGS) entry which is preliminary data.</text>
</comment>
<proteinExistence type="predicted"/>
<organism evidence="2 3">
    <name type="scientific">Tropilaelaps mercedesae</name>
    <dbReference type="NCBI Taxonomy" id="418985"/>
    <lineage>
        <taxon>Eukaryota</taxon>
        <taxon>Metazoa</taxon>
        <taxon>Ecdysozoa</taxon>
        <taxon>Arthropoda</taxon>
        <taxon>Chelicerata</taxon>
        <taxon>Arachnida</taxon>
        <taxon>Acari</taxon>
        <taxon>Parasitiformes</taxon>
        <taxon>Mesostigmata</taxon>
        <taxon>Gamasina</taxon>
        <taxon>Dermanyssoidea</taxon>
        <taxon>Laelapidae</taxon>
        <taxon>Tropilaelaps</taxon>
    </lineage>
</organism>
<name>A0A1V9X5F1_9ACAR</name>
<keyword evidence="1" id="KW-0732">Signal</keyword>
<evidence type="ECO:0000256" key="1">
    <source>
        <dbReference type="SAM" id="SignalP"/>
    </source>
</evidence>
<dbReference type="EMBL" id="MNPL01024033">
    <property type="protein sequence ID" value="OQR68628.1"/>
    <property type="molecule type" value="Genomic_DNA"/>
</dbReference>
<dbReference type="InParanoid" id="A0A1V9X5F1"/>
<feature type="non-terminal residue" evidence="2">
    <location>
        <position position="108"/>
    </location>
</feature>
<sequence>MKNVQIAIHCLALAASALAGLTEKSSSDSVTDVEDEAVKVDGKSFYGTGAGGPLRVGGVGAGGALGAPLGGIGYGAGAAPLNLGGVGKGFNRNYGGYAGGQHATGGAQ</sequence>
<accession>A0A1V9X5F1</accession>
<keyword evidence="3" id="KW-1185">Reference proteome</keyword>